<comment type="function">
    <text evidence="12">Proposed to provide activated sulfate for transfer to Nod factor. ATP sulfurylase may be the GTPase, regulating ATP sulfurylase activity.</text>
</comment>
<dbReference type="InterPro" id="IPR009000">
    <property type="entry name" value="Transl_B-barrel_sf"/>
</dbReference>
<dbReference type="Pfam" id="PF03144">
    <property type="entry name" value="GTP_EFTU_D2"/>
    <property type="match status" value="1"/>
</dbReference>
<dbReference type="EMBL" id="JAIGNU010000001">
    <property type="protein sequence ID" value="MBX7500629.1"/>
    <property type="molecule type" value="Genomic_DNA"/>
</dbReference>
<evidence type="ECO:0000256" key="12">
    <source>
        <dbReference type="ARBA" id="ARBA00024872"/>
    </source>
</evidence>
<evidence type="ECO:0000256" key="9">
    <source>
        <dbReference type="ARBA" id="ARBA00022840"/>
    </source>
</evidence>
<comment type="pathway">
    <text evidence="15">Sulfur metabolism; hydrogen sulfide biosynthesis; sulfite from sulfate: step 2/3.</text>
</comment>
<dbReference type="Gene3D" id="2.40.30.10">
    <property type="entry name" value="Translation factors"/>
    <property type="match status" value="2"/>
</dbReference>
<dbReference type="NCBIfam" id="NF004035">
    <property type="entry name" value="PRK05506.1"/>
    <property type="match status" value="1"/>
</dbReference>
<dbReference type="EC" id="2.7.7.4" evidence="14"/>
<sequence>MTDPIYKTDALIAEDIEAYLEQHQNKSMLRFITCGSVDDGKSTLIGRLLYDSKMIFEDQLAALENDSKKVGTQGQEIDFALLVDGLAAEREQGITIDVAYRFFATEKRKFIVADCPGHEQYTRNMVTGASTADCAVILIDARKGVLVQTKRHSFLCHQLGIRNLVLAVNKMDLIDYDQAKFDAIVADYEHFAESIGIETFTAIPMSGLAGDNITTRSDDTPWYHGPVLIDHLEQLEVNNTANQAKPFRMPVQWVNRPNLDFRGFSGQIATGTVKPGDELRSLPSGKTSKVKSIVTMDGDLDEAVAGQSVTITLEDEIDCSRGDVLATADAPPEVADQFESTIVWMDDEPLVVGRAYWLKLGTQMVSVTIAHPKFEIDVNTMEHLASQTLHLNQIGVCEITTDKRVVFDPYTENRALGGFILIDKITNHTVGAGMLHFSLRRSQNVHWQPTDITRDHHAGMKNQTPRVLWFTGLSGSGKSTIANEVEKKLAIMNRHTFLLDGDNVRHGLNKDLGFTESDRIENIRRVGEVCKLMTDAGLIVLTAFISPFRADRQLVREMIDAGEFIEIHVDTPLEVAEARDVKGLYKKAREGKLKNFTGIDSPYEAPENPEIRVNTVEMTPQQAADYIIGQILPLK</sequence>
<dbReference type="EC" id="2.7.1.25" evidence="15"/>
<dbReference type="Gene3D" id="3.40.50.300">
    <property type="entry name" value="P-loop containing nucleotide triphosphate hydrolases"/>
    <property type="match status" value="2"/>
</dbReference>
<dbReference type="InterPro" id="IPR044138">
    <property type="entry name" value="CysN_II"/>
</dbReference>
<dbReference type="CDD" id="cd03695">
    <property type="entry name" value="CysN_NodQ_II"/>
    <property type="match status" value="1"/>
</dbReference>
<dbReference type="NCBIfam" id="NF003013">
    <property type="entry name" value="PRK03846.1"/>
    <property type="match status" value="1"/>
</dbReference>
<comment type="caution">
    <text evidence="17">The sequence shown here is derived from an EMBL/GenBank/DDBJ whole genome shotgun (WGS) entry which is preliminary data.</text>
</comment>
<gene>
    <name evidence="14 17" type="primary">cysN</name>
    <name evidence="15" type="synonym">cysC</name>
    <name evidence="17" type="ORF">K3181_04160</name>
</gene>
<keyword evidence="9 14" id="KW-0067">ATP-binding</keyword>
<comment type="similarity">
    <text evidence="4">In the N-terminal section; belongs to the TRAFAC class translation factor GTPase superfamily. Classic translation factor GTPase family. CysN/NodQ subfamily.</text>
</comment>
<dbReference type="HAMAP" id="MF_00062">
    <property type="entry name" value="Sulf_adenylyltr_sub1"/>
    <property type="match status" value="1"/>
</dbReference>
<dbReference type="CDD" id="cd02027">
    <property type="entry name" value="APSK"/>
    <property type="match status" value="1"/>
</dbReference>
<keyword evidence="8 14" id="KW-0547">Nucleotide-binding</keyword>
<feature type="domain" description="Tr-type G" evidence="16">
    <location>
        <begin position="26"/>
        <end position="240"/>
    </location>
</feature>
<comment type="subunit">
    <text evidence="5">Sulfate-activating enzymes, NodP and NodQ, may be physically associated.</text>
</comment>
<comment type="similarity">
    <text evidence="15">Belongs to the APS kinase family.</text>
</comment>
<comment type="catalytic activity">
    <reaction evidence="13 14">
        <text>sulfate + ATP + H(+) = adenosine 5'-phosphosulfate + diphosphate</text>
        <dbReference type="Rhea" id="RHEA:18133"/>
        <dbReference type="ChEBI" id="CHEBI:15378"/>
        <dbReference type="ChEBI" id="CHEBI:16189"/>
        <dbReference type="ChEBI" id="CHEBI:30616"/>
        <dbReference type="ChEBI" id="CHEBI:33019"/>
        <dbReference type="ChEBI" id="CHEBI:58243"/>
        <dbReference type="EC" id="2.7.7.4"/>
    </reaction>
</comment>
<dbReference type="SUPFAM" id="SSF50447">
    <property type="entry name" value="Translation proteins"/>
    <property type="match status" value="1"/>
</dbReference>
<evidence type="ECO:0000256" key="13">
    <source>
        <dbReference type="ARBA" id="ARBA00049370"/>
    </source>
</evidence>
<dbReference type="Pfam" id="PF01583">
    <property type="entry name" value="APS_kinase"/>
    <property type="match status" value="1"/>
</dbReference>
<dbReference type="PROSITE" id="PS00301">
    <property type="entry name" value="G_TR_1"/>
    <property type="match status" value="1"/>
</dbReference>
<comment type="similarity">
    <text evidence="14">Belongs to the TRAFAC class translation factor GTPase superfamily. Classic translation factor GTPase family. CysN/NodQ subfamily.</text>
</comment>
<dbReference type="InterPro" id="IPR041757">
    <property type="entry name" value="CysN_GTP-bd"/>
</dbReference>
<dbReference type="NCBIfam" id="NF003478">
    <property type="entry name" value="PRK05124.1"/>
    <property type="match status" value="1"/>
</dbReference>
<dbReference type="InterPro" id="IPR004161">
    <property type="entry name" value="EFTu-like_2"/>
</dbReference>
<comment type="pathway">
    <text evidence="14">Sulfur metabolism; hydrogen sulfide biosynthesis; sulfite from sulfate: step 1/3.</text>
</comment>
<dbReference type="SUPFAM" id="SSF50465">
    <property type="entry name" value="EF-Tu/eEF-1alpha/eIF2-gamma C-terminal domain"/>
    <property type="match status" value="1"/>
</dbReference>
<dbReference type="InterPro" id="IPR002891">
    <property type="entry name" value="APS"/>
</dbReference>
<name>A0ABS7JSK3_9SPHN</name>
<evidence type="ECO:0000256" key="8">
    <source>
        <dbReference type="ARBA" id="ARBA00022741"/>
    </source>
</evidence>
<evidence type="ECO:0000256" key="6">
    <source>
        <dbReference type="ARBA" id="ARBA00022679"/>
    </source>
</evidence>
<evidence type="ECO:0000256" key="10">
    <source>
        <dbReference type="ARBA" id="ARBA00023134"/>
    </source>
</evidence>
<dbReference type="InterPro" id="IPR059117">
    <property type="entry name" value="APS_kinase_dom"/>
</dbReference>
<feature type="binding site" evidence="14">
    <location>
        <begin position="114"/>
        <end position="118"/>
    </location>
    <ligand>
        <name>GTP</name>
        <dbReference type="ChEBI" id="CHEBI:37565"/>
    </ligand>
</feature>
<evidence type="ECO:0000256" key="2">
    <source>
        <dbReference type="ARBA" id="ARBA00002357"/>
    </source>
</evidence>
<dbReference type="NCBIfam" id="TIGR02034">
    <property type="entry name" value="CysN"/>
    <property type="match status" value="1"/>
</dbReference>
<dbReference type="InterPro" id="IPR031157">
    <property type="entry name" value="G_TR_CS"/>
</dbReference>
<comment type="catalytic activity">
    <reaction evidence="1 15">
        <text>adenosine 5'-phosphosulfate + ATP = 3'-phosphoadenylyl sulfate + ADP + H(+)</text>
        <dbReference type="Rhea" id="RHEA:24152"/>
        <dbReference type="ChEBI" id="CHEBI:15378"/>
        <dbReference type="ChEBI" id="CHEBI:30616"/>
        <dbReference type="ChEBI" id="CHEBI:58243"/>
        <dbReference type="ChEBI" id="CHEBI:58339"/>
        <dbReference type="ChEBI" id="CHEBI:456216"/>
        <dbReference type="EC" id="2.7.1.25"/>
    </reaction>
</comment>
<evidence type="ECO:0000256" key="7">
    <source>
        <dbReference type="ARBA" id="ARBA00022695"/>
    </source>
</evidence>
<dbReference type="SUPFAM" id="SSF52540">
    <property type="entry name" value="P-loop containing nucleoside triphosphate hydrolases"/>
    <property type="match status" value="2"/>
</dbReference>
<dbReference type="InterPro" id="IPR011779">
    <property type="entry name" value="SO4_adenylTrfase_lsu"/>
</dbReference>
<dbReference type="InterPro" id="IPR009001">
    <property type="entry name" value="Transl_elong_EF1A/Init_IF2_C"/>
</dbReference>
<evidence type="ECO:0000256" key="5">
    <source>
        <dbReference type="ARBA" id="ARBA00011760"/>
    </source>
</evidence>
<dbReference type="GO" id="GO:0004781">
    <property type="term" value="F:sulfate adenylyltransferase (ATP) activity"/>
    <property type="evidence" value="ECO:0007669"/>
    <property type="project" value="UniProtKB-EC"/>
</dbReference>
<organism evidence="17 18">
    <name type="scientific">Qipengyuania mesophila</name>
    <dbReference type="NCBI Taxonomy" id="2867246"/>
    <lineage>
        <taxon>Bacteria</taxon>
        <taxon>Pseudomonadati</taxon>
        <taxon>Pseudomonadota</taxon>
        <taxon>Alphaproteobacteria</taxon>
        <taxon>Sphingomonadales</taxon>
        <taxon>Erythrobacteraceae</taxon>
        <taxon>Qipengyuania</taxon>
    </lineage>
</organism>
<comment type="subunit">
    <text evidence="14">Heterodimer composed of CysD, the smaller subunit, and CysN.</text>
</comment>
<evidence type="ECO:0000256" key="1">
    <source>
        <dbReference type="ARBA" id="ARBA00001823"/>
    </source>
</evidence>
<evidence type="ECO:0000259" key="16">
    <source>
        <dbReference type="PROSITE" id="PS51722"/>
    </source>
</evidence>
<dbReference type="PRINTS" id="PR00315">
    <property type="entry name" value="ELONGATNFCT"/>
</dbReference>
<dbReference type="InterPro" id="IPR000795">
    <property type="entry name" value="T_Tr_GTP-bd_dom"/>
</dbReference>
<dbReference type="InterPro" id="IPR044139">
    <property type="entry name" value="CysN_NoDQ_III"/>
</dbReference>
<reference evidence="17 18" key="1">
    <citation type="submission" date="2021-08" db="EMBL/GenBank/DDBJ databases">
        <title>Comparative Genomics Analysis of the Genus Qipengyuania Reveals Extensive Genetic Diversity and Metabolic Versatility, Including the Description of Fifteen Novel Species.</title>
        <authorList>
            <person name="Liu Y."/>
        </authorList>
    </citation>
    <scope>NUCLEOTIDE SEQUENCE [LARGE SCALE GENOMIC DNA]</scope>
    <source>
        <strain evidence="17 18">YG27</strain>
    </source>
</reference>
<keyword evidence="6 14" id="KW-0808">Transferase</keyword>
<evidence type="ECO:0000256" key="11">
    <source>
        <dbReference type="ARBA" id="ARBA00023268"/>
    </source>
</evidence>
<dbReference type="Proteomes" id="UP000782554">
    <property type="component" value="Unassembled WGS sequence"/>
</dbReference>
<keyword evidence="18" id="KW-1185">Reference proteome</keyword>
<protein>
    <recommendedName>
        <fullName evidence="14 15">Multifunctional fusion protein</fullName>
    </recommendedName>
    <domain>
        <recommendedName>
            <fullName evidence="14">Sulfate adenylyltransferase subunit 1</fullName>
            <ecNumber evidence="14">2.7.7.4</ecNumber>
        </recommendedName>
        <alternativeName>
            <fullName evidence="14">ATP-sulfurylase large subunit</fullName>
        </alternativeName>
        <alternativeName>
            <fullName evidence="14">Sulfate adenylate transferase</fullName>
            <shortName evidence="14">SAT</shortName>
        </alternativeName>
    </domain>
    <domain>
        <recommendedName>
            <fullName evidence="15">Adenylyl-sulfate kinase</fullName>
            <ecNumber evidence="15">2.7.1.25</ecNumber>
        </recommendedName>
        <alternativeName>
            <fullName evidence="15">APS kinase</fullName>
        </alternativeName>
        <alternativeName>
            <fullName evidence="15">ATP adenosine-5'-phosphosulfate 3'-phosphotransferase</fullName>
        </alternativeName>
        <alternativeName>
            <fullName evidence="15">Adenosine-5'-phosphosulfate kinase</fullName>
        </alternativeName>
    </domain>
</protein>
<comment type="function">
    <text evidence="14">With CysD forms the ATP sulfurylase (ATPS) that catalyzes the adenylation of sulfate producing adenosine 5'-phosphosulfate (APS) and diphosphate, the first enzymatic step in sulfur assimilation pathway. APS synthesis involves the formation of a high-energy phosphoric-sulfuric acid anhydride bond driven by GTP hydrolysis by CysN coupled to ATP hydrolysis by CysD.</text>
</comment>
<evidence type="ECO:0000256" key="4">
    <source>
        <dbReference type="ARBA" id="ARBA00007237"/>
    </source>
</evidence>
<keyword evidence="10 14" id="KW-0342">GTP-binding</keyword>
<dbReference type="InterPro" id="IPR054696">
    <property type="entry name" value="GTP-eEF1A_C"/>
</dbReference>
<accession>A0ABS7JSK3</accession>
<dbReference type="Pfam" id="PF00009">
    <property type="entry name" value="GTP_EFTU"/>
    <property type="match status" value="1"/>
</dbReference>
<dbReference type="CDD" id="cd04166">
    <property type="entry name" value="CysN_ATPS"/>
    <property type="match status" value="1"/>
</dbReference>
<keyword evidence="15" id="KW-0597">Phosphoprotein</keyword>
<comment type="similarity">
    <text evidence="3">In the C-terminal section; belongs to the APS kinase family.</text>
</comment>
<evidence type="ECO:0000256" key="15">
    <source>
        <dbReference type="HAMAP-Rule" id="MF_00065"/>
    </source>
</evidence>
<comment type="function">
    <text evidence="15">Catalyzes the synthesis of activated sulfate.</text>
</comment>
<evidence type="ECO:0000313" key="18">
    <source>
        <dbReference type="Proteomes" id="UP000782554"/>
    </source>
</evidence>
<dbReference type="Pfam" id="PF22594">
    <property type="entry name" value="GTP-eEF1A_C"/>
    <property type="match status" value="1"/>
</dbReference>
<keyword evidence="11" id="KW-0511">Multifunctional enzyme</keyword>
<feature type="binding site" evidence="14">
    <location>
        <begin position="35"/>
        <end position="42"/>
    </location>
    <ligand>
        <name>GTP</name>
        <dbReference type="ChEBI" id="CHEBI:37565"/>
    </ligand>
</feature>
<feature type="binding site" evidence="14">
    <location>
        <begin position="169"/>
        <end position="172"/>
    </location>
    <ligand>
        <name>GTP</name>
        <dbReference type="ChEBI" id="CHEBI:37565"/>
    </ligand>
</feature>
<feature type="binding site" evidence="15">
    <location>
        <begin position="472"/>
        <end position="479"/>
    </location>
    <ligand>
        <name>ATP</name>
        <dbReference type="ChEBI" id="CHEBI:30616"/>
    </ligand>
</feature>
<keyword evidence="7 14" id="KW-0548">Nucleotidyltransferase</keyword>
<dbReference type="NCBIfam" id="TIGR00455">
    <property type="entry name" value="apsK"/>
    <property type="match status" value="1"/>
</dbReference>
<dbReference type="RefSeq" id="WP_221601051.1">
    <property type="nucleotide sequence ID" value="NZ_JAIGNU010000001.1"/>
</dbReference>
<evidence type="ECO:0000313" key="17">
    <source>
        <dbReference type="EMBL" id="MBX7500629.1"/>
    </source>
</evidence>
<dbReference type="PANTHER" id="PTHR23115">
    <property type="entry name" value="TRANSLATION FACTOR"/>
    <property type="match status" value="1"/>
</dbReference>
<dbReference type="InterPro" id="IPR027417">
    <property type="entry name" value="P-loop_NTPase"/>
</dbReference>
<comment type="function">
    <text evidence="2">APS kinase catalyzes the synthesis of activated sulfate.</text>
</comment>
<proteinExistence type="inferred from homology"/>
<dbReference type="InterPro" id="IPR050100">
    <property type="entry name" value="TRAFAC_GTPase_members"/>
</dbReference>
<dbReference type="HAMAP" id="MF_00065">
    <property type="entry name" value="Adenylyl_sulf_kinase"/>
    <property type="match status" value="1"/>
</dbReference>
<feature type="active site" description="Phosphoserine intermediate" evidence="15">
    <location>
        <position position="546"/>
    </location>
</feature>
<evidence type="ECO:0000256" key="14">
    <source>
        <dbReference type="HAMAP-Rule" id="MF_00062"/>
    </source>
</evidence>
<evidence type="ECO:0000256" key="3">
    <source>
        <dbReference type="ARBA" id="ARBA00005438"/>
    </source>
</evidence>
<dbReference type="CDD" id="cd04095">
    <property type="entry name" value="CysN_NoDQ_III"/>
    <property type="match status" value="1"/>
</dbReference>
<keyword evidence="15" id="KW-0418">Kinase</keyword>
<dbReference type="PROSITE" id="PS51722">
    <property type="entry name" value="G_TR_2"/>
    <property type="match status" value="1"/>
</dbReference>